<dbReference type="Proteomes" id="UP000050794">
    <property type="component" value="Unassembled WGS sequence"/>
</dbReference>
<feature type="region of interest" description="Disordered" evidence="1">
    <location>
        <begin position="274"/>
        <end position="323"/>
    </location>
</feature>
<reference evidence="4" key="1">
    <citation type="submission" date="2016-06" db="UniProtKB">
        <authorList>
            <consortium name="WormBaseParasite"/>
        </authorList>
    </citation>
    <scope>IDENTIFICATION</scope>
</reference>
<feature type="compositionally biased region" description="Basic and acidic residues" evidence="1">
    <location>
        <begin position="300"/>
        <end position="309"/>
    </location>
</feature>
<feature type="region of interest" description="Disordered" evidence="1">
    <location>
        <begin position="207"/>
        <end position="234"/>
    </location>
</feature>
<evidence type="ECO:0000256" key="1">
    <source>
        <dbReference type="SAM" id="MobiDB-lite"/>
    </source>
</evidence>
<proteinExistence type="predicted"/>
<dbReference type="GO" id="GO:0032040">
    <property type="term" value="C:small-subunit processome"/>
    <property type="evidence" value="ECO:0007669"/>
    <property type="project" value="TreeGrafter"/>
</dbReference>
<organism evidence="3 4">
    <name type="scientific">Toxocara canis</name>
    <name type="common">Canine roundworm</name>
    <dbReference type="NCBI Taxonomy" id="6265"/>
    <lineage>
        <taxon>Eukaryota</taxon>
        <taxon>Metazoa</taxon>
        <taxon>Ecdysozoa</taxon>
        <taxon>Nematoda</taxon>
        <taxon>Chromadorea</taxon>
        <taxon>Rhabditida</taxon>
        <taxon>Spirurina</taxon>
        <taxon>Ascaridomorpha</taxon>
        <taxon>Ascaridoidea</taxon>
        <taxon>Toxocaridae</taxon>
        <taxon>Toxocara</taxon>
    </lineage>
</organism>
<sequence>MFVAYAANNRKKGTGSEEGASGAAECLKTSADVLDSMQKFLAYIKGDGNREGISLFEVKNRDLLGYMNEVAFLMGRMSFAESIQDCSALERCIFLRTVLERIRPIEQKLKPYAEKAMSASGTTETSKQMLRPRPDLMKVGDEETSERSEESEDEMKAQSSSVKKYVPPKVVALRYDENEEAKEERVLERARRKALQSSLISDLRAQYSEAPEEMQEEKGNRKVRQKDQEKQKYEEDYMIRLQTTKKERHERKLQNRQNILDELLHFGDYMAMDEGSKKDASHKKRKPHVKGGPKSKRRRDGGNRFEAMKRGGKKVGFKCKRQS</sequence>
<protein>
    <submittedName>
        <fullName evidence="4">Neuroguidin</fullName>
    </submittedName>
</protein>
<reference evidence="2 3" key="2">
    <citation type="submission" date="2018-11" db="EMBL/GenBank/DDBJ databases">
        <authorList>
            <consortium name="Pathogen Informatics"/>
        </authorList>
    </citation>
    <scope>NUCLEOTIDE SEQUENCE [LARGE SCALE GENOMIC DNA]</scope>
</reference>
<dbReference type="AlphaFoldDB" id="A0A183UIX0"/>
<name>A0A183UIX0_TOXCA</name>
<feature type="compositionally biased region" description="Basic and acidic residues" evidence="1">
    <location>
        <begin position="132"/>
        <end position="148"/>
    </location>
</feature>
<dbReference type="WBParaSite" id="TCNE_0000844001-mRNA-1">
    <property type="protein sequence ID" value="TCNE_0000844001-mRNA-1"/>
    <property type="gene ID" value="TCNE_0000844001"/>
</dbReference>
<accession>A0A183UIX0</accession>
<dbReference type="PANTHER" id="PTHR13237">
    <property type="entry name" value="SOMETHING ABOUT SILENCING PROTEIN 10-RELATED"/>
    <property type="match status" value="1"/>
</dbReference>
<evidence type="ECO:0000313" key="4">
    <source>
        <dbReference type="WBParaSite" id="TCNE_0000844001-mRNA-1"/>
    </source>
</evidence>
<feature type="compositionally biased region" description="Polar residues" evidence="1">
    <location>
        <begin position="119"/>
        <end position="128"/>
    </location>
</feature>
<feature type="region of interest" description="Disordered" evidence="1">
    <location>
        <begin position="114"/>
        <end position="162"/>
    </location>
</feature>
<evidence type="ECO:0000313" key="3">
    <source>
        <dbReference type="Proteomes" id="UP000050794"/>
    </source>
</evidence>
<dbReference type="GO" id="GO:0000462">
    <property type="term" value="P:maturation of SSU-rRNA from tricistronic rRNA transcript (SSU-rRNA, 5.8S rRNA, LSU-rRNA)"/>
    <property type="evidence" value="ECO:0007669"/>
    <property type="project" value="TreeGrafter"/>
</dbReference>
<gene>
    <name evidence="2" type="ORF">TCNE_LOCUS8440</name>
</gene>
<dbReference type="PANTHER" id="PTHR13237:SF9">
    <property type="entry name" value="NEUROGUIDIN"/>
    <property type="match status" value="1"/>
</dbReference>
<keyword evidence="3" id="KW-1185">Reference proteome</keyword>
<evidence type="ECO:0000313" key="2">
    <source>
        <dbReference type="EMBL" id="VDM39761.1"/>
    </source>
</evidence>
<feature type="compositionally biased region" description="Basic residues" evidence="1">
    <location>
        <begin position="310"/>
        <end position="323"/>
    </location>
</feature>
<feature type="compositionally biased region" description="Basic residues" evidence="1">
    <location>
        <begin position="280"/>
        <end position="299"/>
    </location>
</feature>
<dbReference type="EMBL" id="UYWY01019907">
    <property type="protein sequence ID" value="VDM39761.1"/>
    <property type="molecule type" value="Genomic_DNA"/>
</dbReference>
<feature type="compositionally biased region" description="Basic and acidic residues" evidence="1">
    <location>
        <begin position="216"/>
        <end position="234"/>
    </location>
</feature>